<reference evidence="3" key="1">
    <citation type="journal article" date="2023" name="Mol. Biol. Evol.">
        <title>Third-Generation Sequencing Reveals the Adaptive Role of the Epigenome in Three Deep-Sea Polychaetes.</title>
        <authorList>
            <person name="Perez M."/>
            <person name="Aroh O."/>
            <person name="Sun Y."/>
            <person name="Lan Y."/>
            <person name="Juniper S.K."/>
            <person name="Young C.R."/>
            <person name="Angers B."/>
            <person name="Qian P.Y."/>
        </authorList>
    </citation>
    <scope>NUCLEOTIDE SEQUENCE</scope>
    <source>
        <strain evidence="3">P08H-3</strain>
    </source>
</reference>
<proteinExistence type="predicted"/>
<dbReference type="EMBL" id="JAODUP010003208">
    <property type="protein sequence ID" value="KAK2138354.1"/>
    <property type="molecule type" value="Genomic_DNA"/>
</dbReference>
<dbReference type="Gene3D" id="3.30.365.10">
    <property type="entry name" value="Aldehyde oxidase/xanthine dehydrogenase, molybdopterin binding domain"/>
    <property type="match status" value="2"/>
</dbReference>
<dbReference type="Proteomes" id="UP001208570">
    <property type="component" value="Unassembled WGS sequence"/>
</dbReference>
<protein>
    <recommendedName>
        <fullName evidence="5">Xanthine dehydrogenase</fullName>
    </recommendedName>
</protein>
<feature type="domain" description="Aldehyde oxidase/xanthine dehydrogenase first molybdopterin binding" evidence="1">
    <location>
        <begin position="1"/>
        <end position="36"/>
    </location>
</feature>
<gene>
    <name evidence="3" type="ORF">LSH36_3214g00000</name>
</gene>
<dbReference type="GO" id="GO:0005506">
    <property type="term" value="F:iron ion binding"/>
    <property type="evidence" value="ECO:0007669"/>
    <property type="project" value="InterPro"/>
</dbReference>
<dbReference type="PANTHER" id="PTHR45444">
    <property type="entry name" value="XANTHINE DEHYDROGENASE"/>
    <property type="match status" value="1"/>
</dbReference>
<dbReference type="SUPFAM" id="SSF56003">
    <property type="entry name" value="Molybdenum cofactor-binding domain"/>
    <property type="match status" value="1"/>
</dbReference>
<evidence type="ECO:0000313" key="4">
    <source>
        <dbReference type="Proteomes" id="UP001208570"/>
    </source>
</evidence>
<sequence length="155" mass="17771">MRGFGNPQTICIVETWMQHVAERLNLNPEQVRELNMYKSGEIFPFNGNPETSTFERTWNEVKSKSDFQVRSREVEEFNRVNKYRKRGIHIGPLNYGLHHIEAFLYQASALVCIHLDGSVLVHHGGVEMGQGVHTKIIQIASRVLDVPVEHIHING</sequence>
<evidence type="ECO:0000259" key="2">
    <source>
        <dbReference type="Pfam" id="PF20256"/>
    </source>
</evidence>
<dbReference type="PANTHER" id="PTHR45444:SF3">
    <property type="entry name" value="XANTHINE DEHYDROGENASE"/>
    <property type="match status" value="1"/>
</dbReference>
<comment type="caution">
    <text evidence="3">The sequence shown here is derived from an EMBL/GenBank/DDBJ whole genome shotgun (WGS) entry which is preliminary data.</text>
</comment>
<evidence type="ECO:0000313" key="3">
    <source>
        <dbReference type="EMBL" id="KAK2138354.1"/>
    </source>
</evidence>
<name>A0AAD9MPN2_9ANNE</name>
<keyword evidence="4" id="KW-1185">Reference proteome</keyword>
<dbReference type="Pfam" id="PF20256">
    <property type="entry name" value="MoCoBD_2"/>
    <property type="match status" value="1"/>
</dbReference>
<organism evidence="3 4">
    <name type="scientific">Paralvinella palmiformis</name>
    <dbReference type="NCBI Taxonomy" id="53620"/>
    <lineage>
        <taxon>Eukaryota</taxon>
        <taxon>Metazoa</taxon>
        <taxon>Spiralia</taxon>
        <taxon>Lophotrochozoa</taxon>
        <taxon>Annelida</taxon>
        <taxon>Polychaeta</taxon>
        <taxon>Sedentaria</taxon>
        <taxon>Canalipalpata</taxon>
        <taxon>Terebellida</taxon>
        <taxon>Terebelliformia</taxon>
        <taxon>Alvinellidae</taxon>
        <taxon>Paralvinella</taxon>
    </lineage>
</organism>
<evidence type="ECO:0000259" key="1">
    <source>
        <dbReference type="Pfam" id="PF02738"/>
    </source>
</evidence>
<dbReference type="InterPro" id="IPR046867">
    <property type="entry name" value="AldOxase/xan_DH_MoCoBD2"/>
</dbReference>
<feature type="non-terminal residue" evidence="3">
    <location>
        <position position="1"/>
    </location>
</feature>
<evidence type="ECO:0008006" key="5">
    <source>
        <dbReference type="Google" id="ProtNLM"/>
    </source>
</evidence>
<feature type="domain" description="Aldehyde oxidase/xanthine dehydrogenase second molybdopterin binding" evidence="2">
    <location>
        <begin position="61"/>
        <end position="153"/>
    </location>
</feature>
<dbReference type="InterPro" id="IPR016208">
    <property type="entry name" value="Ald_Oxase/xanthine_DH-like"/>
</dbReference>
<dbReference type="AlphaFoldDB" id="A0AAD9MPN2"/>
<dbReference type="InterPro" id="IPR008274">
    <property type="entry name" value="AldOxase/xan_DH_MoCoBD1"/>
</dbReference>
<dbReference type="Pfam" id="PF02738">
    <property type="entry name" value="MoCoBD_1"/>
    <property type="match status" value="1"/>
</dbReference>
<dbReference type="GO" id="GO:0016491">
    <property type="term" value="F:oxidoreductase activity"/>
    <property type="evidence" value="ECO:0007669"/>
    <property type="project" value="InterPro"/>
</dbReference>
<accession>A0AAD9MPN2</accession>
<dbReference type="InterPro" id="IPR037165">
    <property type="entry name" value="AldOxase/xan_DH_Mopterin-bd_sf"/>
</dbReference>